<evidence type="ECO:0000313" key="5">
    <source>
        <dbReference type="EMBL" id="MCR1898063.1"/>
    </source>
</evidence>
<dbReference type="Pfam" id="PF00575">
    <property type="entry name" value="S1"/>
    <property type="match status" value="4"/>
</dbReference>
<protein>
    <submittedName>
        <fullName evidence="5">30S ribosomal protein S1</fullName>
    </submittedName>
</protein>
<dbReference type="GO" id="GO:0003735">
    <property type="term" value="F:structural constituent of ribosome"/>
    <property type="evidence" value="ECO:0007669"/>
    <property type="project" value="TreeGrafter"/>
</dbReference>
<evidence type="ECO:0000256" key="2">
    <source>
        <dbReference type="ARBA" id="ARBA00022980"/>
    </source>
</evidence>
<dbReference type="InterPro" id="IPR012340">
    <property type="entry name" value="NA-bd_OB-fold"/>
</dbReference>
<dbReference type="InterPro" id="IPR050437">
    <property type="entry name" value="Ribos_protein_bS1-like"/>
</dbReference>
<proteinExistence type="inferred from homology"/>
<feature type="domain" description="S1 motif" evidence="4">
    <location>
        <begin position="119"/>
        <end position="185"/>
    </location>
</feature>
<dbReference type="PROSITE" id="PS50126">
    <property type="entry name" value="S1"/>
    <property type="match status" value="4"/>
</dbReference>
<dbReference type="AlphaFoldDB" id="A0AAE3HF93"/>
<dbReference type="Proteomes" id="UP001205748">
    <property type="component" value="Unassembled WGS sequence"/>
</dbReference>
<sequence length="395" mass="44414">MERELVHGENKNNEELSFQKSLEQTIVNIKPGDIIEGDVISINTDEIVVNIGYKADGVIRKSDFSNKDDIILSEVINPGEKVNVMVLSLNDDQGNVILSKRKVDEKIAEEKIKNAYEKEEILRGKIIKSIKGGFIVDIGDKEVFMPISHYHVKFIKNPELAVNEDVRGKIIEYNIKNNRIIFSQKVVLQEEQEKKKKEVLENLEEGKIVSGTVKSIVKFGAFIDLGGVDGLIHISDLSWGRTNKPEDVLSIGDIVKTKVMEVNKDTGKVKLSLKHLVEEPWAKVLRIHTLGDKIKAKVVKITAFGAFAEIIPGVEGLIHKSQISFEPVEKVEDYLKPGQEVEVQIIDMDKDKRKIGLSMTALQDKPVKKIQENETVYAEEDTLTLGDVFGSMFKE</sequence>
<accession>A0AAE3HF93</accession>
<evidence type="ECO:0000256" key="1">
    <source>
        <dbReference type="ARBA" id="ARBA00006767"/>
    </source>
</evidence>
<dbReference type="GO" id="GO:0003729">
    <property type="term" value="F:mRNA binding"/>
    <property type="evidence" value="ECO:0007669"/>
    <property type="project" value="UniProtKB-ARBA"/>
</dbReference>
<dbReference type="RefSeq" id="WP_257529525.1">
    <property type="nucleotide sequence ID" value="NZ_JANKAS010000002.1"/>
</dbReference>
<dbReference type="CDD" id="cd05688">
    <property type="entry name" value="S1_RPS1_repeat_ec3"/>
    <property type="match status" value="1"/>
</dbReference>
<dbReference type="CDD" id="cd04465">
    <property type="entry name" value="S1_RPS1_repeat_ec2_hs2"/>
    <property type="match status" value="1"/>
</dbReference>
<dbReference type="InterPro" id="IPR003029">
    <property type="entry name" value="S1_domain"/>
</dbReference>
<dbReference type="NCBIfam" id="NF005208">
    <property type="entry name" value="PRK06676.1"/>
    <property type="match status" value="1"/>
</dbReference>
<dbReference type="GO" id="GO:0006412">
    <property type="term" value="P:translation"/>
    <property type="evidence" value="ECO:0007669"/>
    <property type="project" value="TreeGrafter"/>
</dbReference>
<dbReference type="GO" id="GO:0005737">
    <property type="term" value="C:cytoplasm"/>
    <property type="evidence" value="ECO:0007669"/>
    <property type="project" value="UniProtKB-ARBA"/>
</dbReference>
<evidence type="ECO:0000256" key="3">
    <source>
        <dbReference type="ARBA" id="ARBA00023274"/>
    </source>
</evidence>
<dbReference type="Gene3D" id="2.40.50.140">
    <property type="entry name" value="Nucleic acid-binding proteins"/>
    <property type="match status" value="4"/>
</dbReference>
<gene>
    <name evidence="5" type="primary">rpsA</name>
    <name evidence="5" type="ORF">NSA47_03540</name>
</gene>
<dbReference type="FunFam" id="2.40.50.140:FF:000051">
    <property type="entry name" value="RNA-binding transcriptional accessory protein"/>
    <property type="match status" value="1"/>
</dbReference>
<dbReference type="SMART" id="SM00316">
    <property type="entry name" value="S1"/>
    <property type="match status" value="4"/>
</dbReference>
<evidence type="ECO:0000259" key="4">
    <source>
        <dbReference type="PROSITE" id="PS50126"/>
    </source>
</evidence>
<comment type="similarity">
    <text evidence="1">Belongs to the bacterial ribosomal protein bS1 family.</text>
</comment>
<dbReference type="CDD" id="cd05687">
    <property type="entry name" value="S1_RPS1_repeat_ec1_hs1"/>
    <property type="match status" value="1"/>
</dbReference>
<keyword evidence="2 5" id="KW-0689">Ribosomal protein</keyword>
<evidence type="ECO:0000313" key="6">
    <source>
        <dbReference type="Proteomes" id="UP001205748"/>
    </source>
</evidence>
<feature type="domain" description="S1 motif" evidence="4">
    <location>
        <begin position="291"/>
        <end position="360"/>
    </location>
</feature>
<dbReference type="GO" id="GO:0005840">
    <property type="term" value="C:ribosome"/>
    <property type="evidence" value="ECO:0007669"/>
    <property type="project" value="UniProtKB-KW"/>
</dbReference>
<dbReference type="PANTHER" id="PTHR10724">
    <property type="entry name" value="30S RIBOSOMAL PROTEIN S1"/>
    <property type="match status" value="1"/>
</dbReference>
<reference evidence="5" key="1">
    <citation type="submission" date="2022-07" db="EMBL/GenBank/DDBJ databases">
        <title>Enhanced cultured diversity of the mouse gut microbiota enables custom-made synthetic communities.</title>
        <authorList>
            <person name="Afrizal A."/>
        </authorList>
    </citation>
    <scope>NUCLEOTIDE SEQUENCE</scope>
    <source>
        <strain evidence="5">DSM 28593</strain>
    </source>
</reference>
<dbReference type="InterPro" id="IPR035104">
    <property type="entry name" value="Ribosomal_protein_S1-like"/>
</dbReference>
<dbReference type="PRINTS" id="PR00681">
    <property type="entry name" value="RIBOSOMALS1"/>
</dbReference>
<organism evidence="5 6">
    <name type="scientific">Irregularibacter muris</name>
    <dbReference type="NCBI Taxonomy" id="1796619"/>
    <lineage>
        <taxon>Bacteria</taxon>
        <taxon>Bacillati</taxon>
        <taxon>Bacillota</taxon>
        <taxon>Clostridia</taxon>
        <taxon>Eubacteriales</taxon>
        <taxon>Eubacteriaceae</taxon>
        <taxon>Irregularibacter</taxon>
    </lineage>
</organism>
<dbReference type="SUPFAM" id="SSF50249">
    <property type="entry name" value="Nucleic acid-binding proteins"/>
    <property type="match status" value="4"/>
</dbReference>
<keyword evidence="6" id="KW-1185">Reference proteome</keyword>
<feature type="domain" description="S1 motif" evidence="4">
    <location>
        <begin position="32"/>
        <end position="101"/>
    </location>
</feature>
<name>A0AAE3HF93_9FIRM</name>
<keyword evidence="3" id="KW-0687">Ribonucleoprotein</keyword>
<dbReference type="PANTHER" id="PTHR10724:SF7">
    <property type="entry name" value="SMALL RIBOSOMAL SUBUNIT PROTEIN BS1C"/>
    <property type="match status" value="1"/>
</dbReference>
<feature type="domain" description="S1 motif" evidence="4">
    <location>
        <begin position="206"/>
        <end position="274"/>
    </location>
</feature>
<dbReference type="EMBL" id="JANKAS010000002">
    <property type="protein sequence ID" value="MCR1898063.1"/>
    <property type="molecule type" value="Genomic_DNA"/>
</dbReference>
<dbReference type="GO" id="GO:1990904">
    <property type="term" value="C:ribonucleoprotein complex"/>
    <property type="evidence" value="ECO:0007669"/>
    <property type="project" value="UniProtKB-KW"/>
</dbReference>
<comment type="caution">
    <text evidence="5">The sequence shown here is derived from an EMBL/GenBank/DDBJ whole genome shotgun (WGS) entry which is preliminary data.</text>
</comment>